<protein>
    <submittedName>
        <fullName evidence="4">Cytochrome p450</fullName>
    </submittedName>
</protein>
<dbReference type="EMBL" id="ASHM01046859">
    <property type="protein sequence ID" value="PNX84649.1"/>
    <property type="molecule type" value="Genomic_DNA"/>
</dbReference>
<evidence type="ECO:0000256" key="2">
    <source>
        <dbReference type="SAM" id="MobiDB-lite"/>
    </source>
</evidence>
<gene>
    <name evidence="4" type="ORF">L195_g040712</name>
</gene>
<dbReference type="PROSITE" id="PS50158">
    <property type="entry name" value="ZF_CCHC"/>
    <property type="match status" value="1"/>
</dbReference>
<feature type="region of interest" description="Disordered" evidence="2">
    <location>
        <begin position="87"/>
        <end position="115"/>
    </location>
</feature>
<dbReference type="STRING" id="57577.A0A2K3M1I4"/>
<feature type="domain" description="CCHC-type" evidence="3">
    <location>
        <begin position="123"/>
        <end position="136"/>
    </location>
</feature>
<dbReference type="SUPFAM" id="SSF57756">
    <property type="entry name" value="Retrovirus zinc finger-like domains"/>
    <property type="match status" value="1"/>
</dbReference>
<evidence type="ECO:0000313" key="4">
    <source>
        <dbReference type="EMBL" id="PNX84649.1"/>
    </source>
</evidence>
<proteinExistence type="predicted"/>
<dbReference type="GO" id="GO:0008270">
    <property type="term" value="F:zinc ion binding"/>
    <property type="evidence" value="ECO:0007669"/>
    <property type="project" value="UniProtKB-KW"/>
</dbReference>
<accession>A0A2K3M1I4</accession>
<reference evidence="4 5" key="1">
    <citation type="journal article" date="2014" name="Am. J. Bot.">
        <title>Genome assembly and annotation for red clover (Trifolium pratense; Fabaceae).</title>
        <authorList>
            <person name="Istvanek J."/>
            <person name="Jaros M."/>
            <person name="Krenek A."/>
            <person name="Repkova J."/>
        </authorList>
    </citation>
    <scope>NUCLEOTIDE SEQUENCE [LARGE SCALE GENOMIC DNA]</scope>
    <source>
        <strain evidence="5">cv. Tatra</strain>
        <tissue evidence="4">Young leaves</tissue>
    </source>
</reference>
<name>A0A2K3M1I4_TRIPR</name>
<evidence type="ECO:0000313" key="5">
    <source>
        <dbReference type="Proteomes" id="UP000236291"/>
    </source>
</evidence>
<dbReference type="Pfam" id="PF14223">
    <property type="entry name" value="Retrotran_gag_2"/>
    <property type="match status" value="1"/>
</dbReference>
<dbReference type="InterPro" id="IPR036875">
    <property type="entry name" value="Znf_CCHC_sf"/>
</dbReference>
<dbReference type="Proteomes" id="UP000236291">
    <property type="component" value="Unassembled WGS sequence"/>
</dbReference>
<dbReference type="InterPro" id="IPR001878">
    <property type="entry name" value="Znf_CCHC"/>
</dbReference>
<comment type="caution">
    <text evidence="4">The sequence shown here is derived from an EMBL/GenBank/DDBJ whole genome shotgun (WGS) entry which is preliminary data.</text>
</comment>
<dbReference type="Gene3D" id="4.10.60.10">
    <property type="entry name" value="Zinc finger, CCHC-type"/>
    <property type="match status" value="1"/>
</dbReference>
<reference evidence="4 5" key="2">
    <citation type="journal article" date="2017" name="Front. Plant Sci.">
        <title>Gene Classification and Mining of Molecular Markers Useful in Red Clover (Trifolium pratense) Breeding.</title>
        <authorList>
            <person name="Istvanek J."/>
            <person name="Dluhosova J."/>
            <person name="Dluhos P."/>
            <person name="Patkova L."/>
            <person name="Nedelnik J."/>
            <person name="Repkova J."/>
        </authorList>
    </citation>
    <scope>NUCLEOTIDE SEQUENCE [LARGE SCALE GENOMIC DNA]</scope>
    <source>
        <strain evidence="5">cv. Tatra</strain>
        <tissue evidence="4">Young leaves</tissue>
    </source>
</reference>
<sequence length="170" mass="19078">MVENKSVLEQLAEFNKIIDDLANIDVNLEDEDKAFHLLCALLRSLENFKDVLLYGKEDTITLDEVQSTLRTKELSKLRDLRVDDSGEGLNVARGRSENEGKVKGKKHGSKSRPKGDSGGKFNCYYCHEPGHFKKDCLKRRSGGSSSTQIVVDEEEGYESARALIVTSWEP</sequence>
<dbReference type="SMART" id="SM00343">
    <property type="entry name" value="ZnF_C2HC"/>
    <property type="match status" value="1"/>
</dbReference>
<organism evidence="4 5">
    <name type="scientific">Trifolium pratense</name>
    <name type="common">Red clover</name>
    <dbReference type="NCBI Taxonomy" id="57577"/>
    <lineage>
        <taxon>Eukaryota</taxon>
        <taxon>Viridiplantae</taxon>
        <taxon>Streptophyta</taxon>
        <taxon>Embryophyta</taxon>
        <taxon>Tracheophyta</taxon>
        <taxon>Spermatophyta</taxon>
        <taxon>Magnoliopsida</taxon>
        <taxon>eudicotyledons</taxon>
        <taxon>Gunneridae</taxon>
        <taxon>Pentapetalae</taxon>
        <taxon>rosids</taxon>
        <taxon>fabids</taxon>
        <taxon>Fabales</taxon>
        <taxon>Fabaceae</taxon>
        <taxon>Papilionoideae</taxon>
        <taxon>50 kb inversion clade</taxon>
        <taxon>NPAAA clade</taxon>
        <taxon>Hologalegina</taxon>
        <taxon>IRL clade</taxon>
        <taxon>Trifolieae</taxon>
        <taxon>Trifolium</taxon>
    </lineage>
</organism>
<dbReference type="Pfam" id="PF00098">
    <property type="entry name" value="zf-CCHC"/>
    <property type="match status" value="1"/>
</dbReference>
<evidence type="ECO:0000259" key="3">
    <source>
        <dbReference type="PROSITE" id="PS50158"/>
    </source>
</evidence>
<keyword evidence="1" id="KW-0479">Metal-binding</keyword>
<keyword evidence="1" id="KW-0863">Zinc-finger</keyword>
<evidence type="ECO:0000256" key="1">
    <source>
        <dbReference type="PROSITE-ProRule" id="PRU00047"/>
    </source>
</evidence>
<dbReference type="AlphaFoldDB" id="A0A2K3M1I4"/>
<keyword evidence="1" id="KW-0862">Zinc</keyword>
<dbReference type="GO" id="GO:0003676">
    <property type="term" value="F:nucleic acid binding"/>
    <property type="evidence" value="ECO:0007669"/>
    <property type="project" value="InterPro"/>
</dbReference>
<feature type="compositionally biased region" description="Basic residues" evidence="2">
    <location>
        <begin position="103"/>
        <end position="112"/>
    </location>
</feature>